<reference evidence="1 2" key="1">
    <citation type="submission" date="2020-02" db="EMBL/GenBank/DDBJ databases">
        <title>Fructobacillus sp. isolated from paper mulberry of Taiwan.</title>
        <authorList>
            <person name="Lin S.-T."/>
        </authorList>
    </citation>
    <scope>NUCLEOTIDE SEQUENCE [LARGE SCALE GENOMIC DNA]</scope>
    <source>
        <strain evidence="1 2">M2-14</strain>
    </source>
</reference>
<evidence type="ECO:0000313" key="2">
    <source>
        <dbReference type="Proteomes" id="UP001519504"/>
    </source>
</evidence>
<sequence length="61" mass="6385">MAKGFKAGLATGVVGSVIAAAVSAFGYKKAVIAPIEKADEEYEDVSKTAVRRSKAAHQSRF</sequence>
<dbReference type="EMBL" id="JAAMFK010000002">
    <property type="protein sequence ID" value="MBS9338311.1"/>
    <property type="molecule type" value="Genomic_DNA"/>
</dbReference>
<dbReference type="InterPro" id="IPR021402">
    <property type="entry name" value="DUF3042"/>
</dbReference>
<protein>
    <submittedName>
        <fullName evidence="1">DUF3042 family protein</fullName>
    </submittedName>
</protein>
<comment type="caution">
    <text evidence="1">The sequence shown here is derived from an EMBL/GenBank/DDBJ whole genome shotgun (WGS) entry which is preliminary data.</text>
</comment>
<gene>
    <name evidence="1" type="ORF">G6R29_01510</name>
</gene>
<evidence type="ECO:0000313" key="1">
    <source>
        <dbReference type="EMBL" id="MBS9338311.1"/>
    </source>
</evidence>
<dbReference type="Pfam" id="PF11240">
    <property type="entry name" value="DUF3042"/>
    <property type="match status" value="1"/>
</dbReference>
<accession>A0ABS5R119</accession>
<name>A0ABS5R119_9LACO</name>
<proteinExistence type="predicted"/>
<dbReference type="Proteomes" id="UP001519504">
    <property type="component" value="Unassembled WGS sequence"/>
</dbReference>
<organism evidence="1 2">
    <name type="scientific">Fructobacillus broussonetiae</name>
    <dbReference type="NCBI Taxonomy" id="2713173"/>
    <lineage>
        <taxon>Bacteria</taxon>
        <taxon>Bacillati</taxon>
        <taxon>Bacillota</taxon>
        <taxon>Bacilli</taxon>
        <taxon>Lactobacillales</taxon>
        <taxon>Lactobacillaceae</taxon>
        <taxon>Fructobacillus</taxon>
    </lineage>
</organism>
<keyword evidence="2" id="KW-1185">Reference proteome</keyword>
<dbReference type="RefSeq" id="WP_213808598.1">
    <property type="nucleotide sequence ID" value="NZ_JAAMFK010000002.1"/>
</dbReference>